<accession>A0ABQ6BUK3</accession>
<organism evidence="3 4">
    <name type="scientific">Chitiniphilus shinanonensis</name>
    <dbReference type="NCBI Taxonomy" id="553088"/>
    <lineage>
        <taxon>Bacteria</taxon>
        <taxon>Pseudomonadati</taxon>
        <taxon>Pseudomonadota</taxon>
        <taxon>Betaproteobacteria</taxon>
        <taxon>Neisseriales</taxon>
        <taxon>Chitinibacteraceae</taxon>
        <taxon>Chitiniphilus</taxon>
    </lineage>
</organism>
<protein>
    <recommendedName>
        <fullName evidence="5">Transmembrane protein</fullName>
    </recommendedName>
</protein>
<keyword evidence="2" id="KW-0812">Transmembrane</keyword>
<proteinExistence type="predicted"/>
<reference evidence="4" key="1">
    <citation type="journal article" date="2019" name="Int. J. Syst. Evol. Microbiol.">
        <title>The Global Catalogue of Microorganisms (GCM) 10K type strain sequencing project: providing services to taxonomists for standard genome sequencing and annotation.</title>
        <authorList>
            <consortium name="The Broad Institute Genomics Platform"/>
            <consortium name="The Broad Institute Genome Sequencing Center for Infectious Disease"/>
            <person name="Wu L."/>
            <person name="Ma J."/>
        </authorList>
    </citation>
    <scope>NUCLEOTIDE SEQUENCE [LARGE SCALE GENOMIC DNA]</scope>
    <source>
        <strain evidence="4">NBRC 104970</strain>
    </source>
</reference>
<dbReference type="Proteomes" id="UP001156836">
    <property type="component" value="Unassembled WGS sequence"/>
</dbReference>
<keyword evidence="1" id="KW-0175">Coiled coil</keyword>
<keyword evidence="2" id="KW-1133">Transmembrane helix</keyword>
<dbReference type="EMBL" id="BSOZ01000005">
    <property type="protein sequence ID" value="GLS03489.1"/>
    <property type="molecule type" value="Genomic_DNA"/>
</dbReference>
<sequence>MKRESLHINTVQGIVTPQVLQTGNTIRMAVDPNPDSAVPMVPAQRAKLHELVGDLLAAWDSLGDAGEAKRAWRIVHEAADVETIDQLTGDGYRLGVAALQRELGNAEEAKRTRKLLSMLLTVTEGDPTQRDRAKLYAAREFGISFFKDLSFTQIKQVLTFLETPTCTHDCTSCRADTAAQHRNELNRAKAEAKLKADDLSTQAMAVIAQAKAQTEMYRERVGKLRQELIDLRTELAARTATARQRWITVTAMAAFVGILFGAWAF</sequence>
<evidence type="ECO:0000256" key="1">
    <source>
        <dbReference type="SAM" id="Coils"/>
    </source>
</evidence>
<feature type="coiled-coil region" evidence="1">
    <location>
        <begin position="178"/>
        <end position="227"/>
    </location>
</feature>
<evidence type="ECO:0000313" key="4">
    <source>
        <dbReference type="Proteomes" id="UP001156836"/>
    </source>
</evidence>
<keyword evidence="2" id="KW-0472">Membrane</keyword>
<comment type="caution">
    <text evidence="3">The sequence shown here is derived from an EMBL/GenBank/DDBJ whole genome shotgun (WGS) entry which is preliminary data.</text>
</comment>
<keyword evidence="4" id="KW-1185">Reference proteome</keyword>
<evidence type="ECO:0000313" key="3">
    <source>
        <dbReference type="EMBL" id="GLS03489.1"/>
    </source>
</evidence>
<name>A0ABQ6BUK3_9NEIS</name>
<feature type="transmembrane region" description="Helical" evidence="2">
    <location>
        <begin position="246"/>
        <end position="264"/>
    </location>
</feature>
<gene>
    <name evidence="3" type="ORF">GCM10007860_06330</name>
</gene>
<evidence type="ECO:0008006" key="5">
    <source>
        <dbReference type="Google" id="ProtNLM"/>
    </source>
</evidence>
<evidence type="ECO:0000256" key="2">
    <source>
        <dbReference type="SAM" id="Phobius"/>
    </source>
</evidence>